<dbReference type="SUPFAM" id="SSF55298">
    <property type="entry name" value="YjgF-like"/>
    <property type="match status" value="1"/>
</dbReference>
<dbReference type="Pfam" id="PF01042">
    <property type="entry name" value="Ribonuc_L-PSP"/>
    <property type="match status" value="1"/>
</dbReference>
<gene>
    <name evidence="2" type="ORF">BT63DRAFT_428892</name>
</gene>
<accession>A0A6A6TZ17</accession>
<proteinExistence type="inferred from homology"/>
<dbReference type="GO" id="GO:0019239">
    <property type="term" value="F:deaminase activity"/>
    <property type="evidence" value="ECO:0007669"/>
    <property type="project" value="TreeGrafter"/>
</dbReference>
<dbReference type="NCBIfam" id="TIGR00004">
    <property type="entry name" value="Rid family detoxifying hydrolase"/>
    <property type="match status" value="1"/>
</dbReference>
<organism evidence="2 3">
    <name type="scientific">Microthyrium microscopicum</name>
    <dbReference type="NCBI Taxonomy" id="703497"/>
    <lineage>
        <taxon>Eukaryota</taxon>
        <taxon>Fungi</taxon>
        <taxon>Dikarya</taxon>
        <taxon>Ascomycota</taxon>
        <taxon>Pezizomycotina</taxon>
        <taxon>Dothideomycetes</taxon>
        <taxon>Dothideomycetes incertae sedis</taxon>
        <taxon>Microthyriales</taxon>
        <taxon>Microthyriaceae</taxon>
        <taxon>Microthyrium</taxon>
    </lineage>
</organism>
<dbReference type="AlphaFoldDB" id="A0A6A6TZ17"/>
<dbReference type="GO" id="GO:0005829">
    <property type="term" value="C:cytosol"/>
    <property type="evidence" value="ECO:0007669"/>
    <property type="project" value="TreeGrafter"/>
</dbReference>
<evidence type="ECO:0000313" key="2">
    <source>
        <dbReference type="EMBL" id="KAF2664940.1"/>
    </source>
</evidence>
<name>A0A6A6TZ17_9PEZI</name>
<dbReference type="InterPro" id="IPR006175">
    <property type="entry name" value="YjgF/YER057c/UK114"/>
</dbReference>
<sequence length="133" mass="14248">MAATKQAILTKGAPTPLPFLSQGIAVNGMVYCSGQIGQDPETGKVIEGTVGDRTRRILQNLSAVLEAAGSSMEHAVKVNVFLTTMDNFKAMNDVYTEFFPDPKPVRTCVAVKELPMGTDVEIECSGFIAKPNL</sequence>
<dbReference type="Proteomes" id="UP000799302">
    <property type="component" value="Unassembled WGS sequence"/>
</dbReference>
<dbReference type="Gene3D" id="3.30.1330.40">
    <property type="entry name" value="RutC-like"/>
    <property type="match status" value="1"/>
</dbReference>
<dbReference type="OrthoDB" id="309640at2759"/>
<keyword evidence="3" id="KW-1185">Reference proteome</keyword>
<dbReference type="EMBL" id="MU004241">
    <property type="protein sequence ID" value="KAF2664940.1"/>
    <property type="molecule type" value="Genomic_DNA"/>
</dbReference>
<dbReference type="InterPro" id="IPR035959">
    <property type="entry name" value="RutC-like_sf"/>
</dbReference>
<reference evidence="2" key="1">
    <citation type="journal article" date="2020" name="Stud. Mycol.">
        <title>101 Dothideomycetes genomes: a test case for predicting lifestyles and emergence of pathogens.</title>
        <authorList>
            <person name="Haridas S."/>
            <person name="Albert R."/>
            <person name="Binder M."/>
            <person name="Bloem J."/>
            <person name="Labutti K."/>
            <person name="Salamov A."/>
            <person name="Andreopoulos B."/>
            <person name="Baker S."/>
            <person name="Barry K."/>
            <person name="Bills G."/>
            <person name="Bluhm B."/>
            <person name="Cannon C."/>
            <person name="Castanera R."/>
            <person name="Culley D."/>
            <person name="Daum C."/>
            <person name="Ezra D."/>
            <person name="Gonzalez J."/>
            <person name="Henrissat B."/>
            <person name="Kuo A."/>
            <person name="Liang C."/>
            <person name="Lipzen A."/>
            <person name="Lutzoni F."/>
            <person name="Magnuson J."/>
            <person name="Mondo S."/>
            <person name="Nolan M."/>
            <person name="Ohm R."/>
            <person name="Pangilinan J."/>
            <person name="Park H.-J."/>
            <person name="Ramirez L."/>
            <person name="Alfaro M."/>
            <person name="Sun H."/>
            <person name="Tritt A."/>
            <person name="Yoshinaga Y."/>
            <person name="Zwiers L.-H."/>
            <person name="Turgeon B."/>
            <person name="Goodwin S."/>
            <person name="Spatafora J."/>
            <person name="Crous P."/>
            <person name="Grigoriev I."/>
        </authorList>
    </citation>
    <scope>NUCLEOTIDE SEQUENCE</scope>
    <source>
        <strain evidence="2">CBS 115976</strain>
    </source>
</reference>
<dbReference type="PANTHER" id="PTHR11803:SF42">
    <property type="entry name" value="MMF1"/>
    <property type="match status" value="1"/>
</dbReference>
<dbReference type="GO" id="GO:0005739">
    <property type="term" value="C:mitochondrion"/>
    <property type="evidence" value="ECO:0007669"/>
    <property type="project" value="TreeGrafter"/>
</dbReference>
<comment type="similarity">
    <text evidence="1">Belongs to the RutC family.</text>
</comment>
<dbReference type="CDD" id="cd00448">
    <property type="entry name" value="YjgF_YER057c_UK114_family"/>
    <property type="match status" value="1"/>
</dbReference>
<dbReference type="PANTHER" id="PTHR11803">
    <property type="entry name" value="2-IMINOBUTANOATE/2-IMINOPROPANOATE DEAMINASE RIDA"/>
    <property type="match status" value="1"/>
</dbReference>
<dbReference type="FunFam" id="3.30.1330.40:FF:000001">
    <property type="entry name" value="L-PSP family endoribonuclease"/>
    <property type="match status" value="1"/>
</dbReference>
<evidence type="ECO:0000313" key="3">
    <source>
        <dbReference type="Proteomes" id="UP000799302"/>
    </source>
</evidence>
<protein>
    <submittedName>
        <fullName evidence="2">YjgF-like protein</fullName>
    </submittedName>
</protein>
<dbReference type="InterPro" id="IPR006056">
    <property type="entry name" value="RidA"/>
</dbReference>
<evidence type="ECO:0000256" key="1">
    <source>
        <dbReference type="ARBA" id="ARBA00010552"/>
    </source>
</evidence>